<feature type="coiled-coil region" evidence="1">
    <location>
        <begin position="75"/>
        <end position="102"/>
    </location>
</feature>
<keyword evidence="1" id="KW-0175">Coiled coil</keyword>
<sequence length="247" mass="25556">MLALLLVVSTVAAVPMVMAQQTETETNQTSENDTAAPGAQLAAVVAVGDAELDGEVDSRAYDIRVDRANSSAAKAAVVADQLNRTSERLGELEQRRQQLEQARDNGSMSEGEYRSRVAALHAESKNAQRLVNQTNETASELPAETLEENGVNVDAIRALSDRAANLTGPETAEIARSIAGDKAGKNIGAGEAADRGAGDRTEAGDGNRTSGGDRGDTDGSTAGDTDRSGTQDGTESANETTSPGSQP</sequence>
<dbReference type="EMBL" id="RKLQ01000002">
    <property type="protein sequence ID" value="MBX0304043.1"/>
    <property type="molecule type" value="Genomic_DNA"/>
</dbReference>
<feature type="region of interest" description="Disordered" evidence="2">
    <location>
        <begin position="184"/>
        <end position="247"/>
    </location>
</feature>
<gene>
    <name evidence="4" type="ORF">EGD98_10230</name>
</gene>
<keyword evidence="5" id="KW-1185">Reference proteome</keyword>
<reference evidence="4" key="1">
    <citation type="submission" date="2021-06" db="EMBL/GenBank/DDBJ databases">
        <title>Halomicroarcula sp. F24A a new haloarchaeum isolated from saline soil.</title>
        <authorList>
            <person name="Duran-Viseras A."/>
            <person name="Sanchez-Porro C."/>
            <person name="Ventosa A."/>
        </authorList>
    </citation>
    <scope>NUCLEOTIDE SEQUENCE</scope>
    <source>
        <strain evidence="4">F24A</strain>
    </source>
</reference>
<proteinExistence type="predicted"/>
<dbReference type="InterPro" id="IPR055522">
    <property type="entry name" value="DUF7096"/>
</dbReference>
<dbReference type="Pfam" id="PF23379">
    <property type="entry name" value="DUF7096"/>
    <property type="match status" value="1"/>
</dbReference>
<evidence type="ECO:0000256" key="2">
    <source>
        <dbReference type="SAM" id="MobiDB-lite"/>
    </source>
</evidence>
<evidence type="ECO:0000313" key="4">
    <source>
        <dbReference type="EMBL" id="MBX0304043.1"/>
    </source>
</evidence>
<organism evidence="4 5">
    <name type="scientific">Haloarcula salinisoli</name>
    <dbReference type="NCBI Taxonomy" id="2487746"/>
    <lineage>
        <taxon>Archaea</taxon>
        <taxon>Methanobacteriati</taxon>
        <taxon>Methanobacteriota</taxon>
        <taxon>Stenosarchaea group</taxon>
        <taxon>Halobacteria</taxon>
        <taxon>Halobacteriales</taxon>
        <taxon>Haloarculaceae</taxon>
        <taxon>Haloarcula</taxon>
    </lineage>
</organism>
<accession>A0A8J7YMQ9</accession>
<protein>
    <recommendedName>
        <fullName evidence="3">DUF7096 domain-containing protein</fullName>
    </recommendedName>
</protein>
<comment type="caution">
    <text evidence="4">The sequence shown here is derived from an EMBL/GenBank/DDBJ whole genome shotgun (WGS) entry which is preliminary data.</text>
</comment>
<dbReference type="AlphaFoldDB" id="A0A8J7YMQ9"/>
<feature type="domain" description="DUF7096" evidence="3">
    <location>
        <begin position="33"/>
        <end position="182"/>
    </location>
</feature>
<feature type="compositionally biased region" description="Polar residues" evidence="2">
    <location>
        <begin position="231"/>
        <end position="247"/>
    </location>
</feature>
<evidence type="ECO:0000313" key="5">
    <source>
        <dbReference type="Proteomes" id="UP000783863"/>
    </source>
</evidence>
<feature type="compositionally biased region" description="Basic and acidic residues" evidence="2">
    <location>
        <begin position="192"/>
        <end position="217"/>
    </location>
</feature>
<dbReference type="Proteomes" id="UP000783863">
    <property type="component" value="Unassembled WGS sequence"/>
</dbReference>
<evidence type="ECO:0000259" key="3">
    <source>
        <dbReference type="Pfam" id="PF23379"/>
    </source>
</evidence>
<name>A0A8J7YMQ9_9EURY</name>
<evidence type="ECO:0000256" key="1">
    <source>
        <dbReference type="SAM" id="Coils"/>
    </source>
</evidence>